<evidence type="ECO:0000313" key="8">
    <source>
        <dbReference type="EMBL" id="MDB7082747.1"/>
    </source>
</evidence>
<dbReference type="PANTHER" id="PTHR12677:SF59">
    <property type="entry name" value="GOLGI APPARATUS MEMBRANE PROTEIN TVP38-RELATED"/>
    <property type="match status" value="1"/>
</dbReference>
<dbReference type="AlphaFoldDB" id="A0A6N3D7X7"/>
<dbReference type="EMBL" id="CACRTL010000031">
    <property type="protein sequence ID" value="VYU21673.1"/>
    <property type="molecule type" value="Genomic_DNA"/>
</dbReference>
<dbReference type="RefSeq" id="WP_003537109.1">
    <property type="nucleotide sequence ID" value="NZ_AP031443.1"/>
</dbReference>
<accession>A0A6N3D7X7</accession>
<keyword evidence="4 6" id="KW-1133">Transmembrane helix</keyword>
<protein>
    <recommendedName>
        <fullName evidence="6">TVP38/TMEM64 family membrane protein</fullName>
    </recommendedName>
</protein>
<evidence type="ECO:0000256" key="2">
    <source>
        <dbReference type="ARBA" id="ARBA00022475"/>
    </source>
</evidence>
<dbReference type="PANTHER" id="PTHR12677">
    <property type="entry name" value="GOLGI APPARATUS MEMBRANE PROTEIN TVP38-RELATED"/>
    <property type="match status" value="1"/>
</dbReference>
<dbReference type="InterPro" id="IPR015414">
    <property type="entry name" value="TMEM64"/>
</dbReference>
<dbReference type="GO" id="GO:0005886">
    <property type="term" value="C:plasma membrane"/>
    <property type="evidence" value="ECO:0007669"/>
    <property type="project" value="UniProtKB-SubCell"/>
</dbReference>
<dbReference type="EMBL" id="JAQLKE010000003">
    <property type="protein sequence ID" value="MDB7082747.1"/>
    <property type="molecule type" value="Genomic_DNA"/>
</dbReference>
<name>A0A6N3D7X7_9FIRM</name>
<evidence type="ECO:0000256" key="6">
    <source>
        <dbReference type="RuleBase" id="RU366058"/>
    </source>
</evidence>
<evidence type="ECO:0000256" key="3">
    <source>
        <dbReference type="ARBA" id="ARBA00022692"/>
    </source>
</evidence>
<dbReference type="Proteomes" id="UP001211987">
    <property type="component" value="Unassembled WGS sequence"/>
</dbReference>
<evidence type="ECO:0000256" key="4">
    <source>
        <dbReference type="ARBA" id="ARBA00022989"/>
    </source>
</evidence>
<keyword evidence="3 6" id="KW-0812">Transmembrane</keyword>
<organism evidence="9">
    <name type="scientific">Thomasclavelia ramosa</name>
    <dbReference type="NCBI Taxonomy" id="1547"/>
    <lineage>
        <taxon>Bacteria</taxon>
        <taxon>Bacillati</taxon>
        <taxon>Bacillota</taxon>
        <taxon>Erysipelotrichia</taxon>
        <taxon>Erysipelotrichales</taxon>
        <taxon>Coprobacillaceae</taxon>
        <taxon>Thomasclavelia</taxon>
    </lineage>
</organism>
<comment type="similarity">
    <text evidence="6">Belongs to the TVP38/TMEM64 family.</text>
</comment>
<reference evidence="8" key="2">
    <citation type="submission" date="2023-01" db="EMBL/GenBank/DDBJ databases">
        <title>Human gut microbiome strain richness.</title>
        <authorList>
            <person name="Chen-Liaw A."/>
        </authorList>
    </citation>
    <scope>NUCLEOTIDE SEQUENCE</scope>
    <source>
        <strain evidence="8">1001217st2_G6_1001217B_191108</strain>
    </source>
</reference>
<reference evidence="9" key="1">
    <citation type="submission" date="2019-11" db="EMBL/GenBank/DDBJ databases">
        <authorList>
            <person name="Feng L."/>
        </authorList>
    </citation>
    <scope>NUCLEOTIDE SEQUENCE</scope>
    <source>
        <strain evidence="9">CramosumLFYP8</strain>
    </source>
</reference>
<feature type="transmembrane region" description="Helical" evidence="6">
    <location>
        <begin position="12"/>
        <end position="32"/>
    </location>
</feature>
<evidence type="ECO:0000256" key="1">
    <source>
        <dbReference type="ARBA" id="ARBA00004651"/>
    </source>
</evidence>
<dbReference type="InterPro" id="IPR032816">
    <property type="entry name" value="VTT_dom"/>
</dbReference>
<proteinExistence type="inferred from homology"/>
<gene>
    <name evidence="9" type="ORF">CRLFYP8_03223</name>
    <name evidence="8" type="ORF">PM738_02940</name>
</gene>
<evidence type="ECO:0000313" key="9">
    <source>
        <dbReference type="EMBL" id="VYU21673.1"/>
    </source>
</evidence>
<feature type="transmembrane region" description="Helical" evidence="6">
    <location>
        <begin position="138"/>
        <end position="158"/>
    </location>
</feature>
<dbReference type="Pfam" id="PF09335">
    <property type="entry name" value="VTT_dom"/>
    <property type="match status" value="1"/>
</dbReference>
<comment type="subcellular location">
    <subcellularLocation>
        <location evidence="1 6">Cell membrane</location>
        <topology evidence="1 6">Multi-pass membrane protein</topology>
    </subcellularLocation>
</comment>
<feature type="transmembrane region" description="Helical" evidence="6">
    <location>
        <begin position="52"/>
        <end position="71"/>
    </location>
</feature>
<dbReference type="GeneID" id="64197998"/>
<feature type="domain" description="VTT" evidence="7">
    <location>
        <begin position="70"/>
        <end position="185"/>
    </location>
</feature>
<feature type="transmembrane region" description="Helical" evidence="6">
    <location>
        <begin position="83"/>
        <end position="107"/>
    </location>
</feature>
<sequence>MDKLNEHKKNLSLLITGFIIITILCLVLYHFFENFLNDPIELKEKLTEFGSWGKLILVAAMAIQVIFVFLPGEIIEIAAGFSYGTIEGMAICLLGAIIGTIVIYAIVNRYGIKLVNHFYDTNKFNEISFLKKEKNLEIILFVIFFIPGTPKDILTYLAPFTRLKLSSFIFITSIARIPSVITSTIGGNAISNQNYRFTIFIFVITGIISIFGLLSYKRYIKKKNL</sequence>
<keyword evidence="5 6" id="KW-0472">Membrane</keyword>
<evidence type="ECO:0000256" key="5">
    <source>
        <dbReference type="ARBA" id="ARBA00023136"/>
    </source>
</evidence>
<feature type="transmembrane region" description="Helical" evidence="6">
    <location>
        <begin position="165"/>
        <end position="185"/>
    </location>
</feature>
<evidence type="ECO:0000259" key="7">
    <source>
        <dbReference type="Pfam" id="PF09335"/>
    </source>
</evidence>
<keyword evidence="2 6" id="KW-1003">Cell membrane</keyword>
<feature type="transmembrane region" description="Helical" evidence="6">
    <location>
        <begin position="197"/>
        <end position="216"/>
    </location>
</feature>